<dbReference type="Gene3D" id="1.10.3210.10">
    <property type="entry name" value="Hypothetical protein af1432"/>
    <property type="match status" value="1"/>
</dbReference>
<gene>
    <name evidence="3" type="ORF">P2G67_07605</name>
</gene>
<reference evidence="3 4" key="1">
    <citation type="submission" date="2023-03" db="EMBL/GenBank/DDBJ databases">
        <title>Fodinicurvata sp. CAU 1616 isolated from sea sendiment.</title>
        <authorList>
            <person name="Kim W."/>
        </authorList>
    </citation>
    <scope>NUCLEOTIDE SEQUENCE [LARGE SCALE GENOMIC DNA]</scope>
    <source>
        <strain evidence="3 4">CAU 1616</strain>
    </source>
</reference>
<protein>
    <submittedName>
        <fullName evidence="3">Ppx/GppA family phosphatase</fullName>
    </submittedName>
</protein>
<evidence type="ECO:0000259" key="1">
    <source>
        <dbReference type="Pfam" id="PF02541"/>
    </source>
</evidence>
<dbReference type="Gene3D" id="3.30.420.150">
    <property type="entry name" value="Exopolyphosphatase. Domain 2"/>
    <property type="match status" value="1"/>
</dbReference>
<dbReference type="InterPro" id="IPR003695">
    <property type="entry name" value="Ppx_GppA_N"/>
</dbReference>
<dbReference type="Proteomes" id="UP001215503">
    <property type="component" value="Unassembled WGS sequence"/>
</dbReference>
<feature type="domain" description="Ppx/GppA phosphatase N-terminal" evidence="1">
    <location>
        <begin position="41"/>
        <end position="308"/>
    </location>
</feature>
<dbReference type="InterPro" id="IPR048951">
    <property type="entry name" value="Ppx_C"/>
</dbReference>
<feature type="domain" description="Exopolyphosphatase C-terminal" evidence="2">
    <location>
        <begin position="348"/>
        <end position="489"/>
    </location>
</feature>
<dbReference type="PANTHER" id="PTHR30005">
    <property type="entry name" value="EXOPOLYPHOSPHATASE"/>
    <property type="match status" value="1"/>
</dbReference>
<dbReference type="PANTHER" id="PTHR30005:SF0">
    <property type="entry name" value="RETROGRADE REGULATION PROTEIN 2"/>
    <property type="match status" value="1"/>
</dbReference>
<name>A0ABT5YLW5_9PROT</name>
<dbReference type="SUPFAM" id="SSF109604">
    <property type="entry name" value="HD-domain/PDEase-like"/>
    <property type="match status" value="1"/>
</dbReference>
<dbReference type="Gene3D" id="3.30.420.40">
    <property type="match status" value="1"/>
</dbReference>
<dbReference type="InterPro" id="IPR050273">
    <property type="entry name" value="GppA/Ppx_hydrolase"/>
</dbReference>
<dbReference type="RefSeq" id="WP_275821640.1">
    <property type="nucleotide sequence ID" value="NZ_JARHUD010000004.1"/>
</dbReference>
<keyword evidence="4" id="KW-1185">Reference proteome</keyword>
<dbReference type="InterPro" id="IPR043129">
    <property type="entry name" value="ATPase_NBD"/>
</dbReference>
<evidence type="ECO:0000313" key="4">
    <source>
        <dbReference type="Proteomes" id="UP001215503"/>
    </source>
</evidence>
<evidence type="ECO:0000259" key="2">
    <source>
        <dbReference type="Pfam" id="PF21697"/>
    </source>
</evidence>
<dbReference type="CDD" id="cd24052">
    <property type="entry name" value="ASKHA_NBD_HpPPX-GppA-like"/>
    <property type="match status" value="1"/>
</dbReference>
<proteinExistence type="predicted"/>
<dbReference type="Pfam" id="PF21697">
    <property type="entry name" value="Ppx_C"/>
    <property type="match status" value="1"/>
</dbReference>
<accession>A0ABT5YLW5</accession>
<dbReference type="EMBL" id="JARHUD010000004">
    <property type="protein sequence ID" value="MDF2095838.1"/>
    <property type="molecule type" value="Genomic_DNA"/>
</dbReference>
<dbReference type="SUPFAM" id="SSF53067">
    <property type="entry name" value="Actin-like ATPase domain"/>
    <property type="match status" value="2"/>
</dbReference>
<dbReference type="Pfam" id="PF02541">
    <property type="entry name" value="Ppx-GppA"/>
    <property type="match status" value="1"/>
</dbReference>
<comment type="caution">
    <text evidence="3">The sequence shown here is derived from an EMBL/GenBank/DDBJ whole genome shotgun (WGS) entry which is preliminary data.</text>
</comment>
<organism evidence="3 4">
    <name type="scientific">Aquibaculum arenosum</name>
    <dbReference type="NCBI Taxonomy" id="3032591"/>
    <lineage>
        <taxon>Bacteria</taxon>
        <taxon>Pseudomonadati</taxon>
        <taxon>Pseudomonadota</taxon>
        <taxon>Alphaproteobacteria</taxon>
        <taxon>Rhodospirillales</taxon>
        <taxon>Rhodovibrionaceae</taxon>
        <taxon>Aquibaculum</taxon>
    </lineage>
</organism>
<sequence>MSAADVTCTPIRPVAPVGVVDIGSNSVRLVVFDGLRRVAVPLFNEKVLCGLGAGLHHSGKLNPEGRALALETLVRFAGLARAMKVSELDLLATAAVRDAADGPDFVRQVEERTGHPVRVLSGQDEAQLSALGLLSGQPDSAGVMGDLGGGSLELVAVEQGRTNGWVSLKLGPLRLQDEVGSDLRAARRLIDAELAKLDWLDGLEGRDFYAVGGAWRALARLHMEQSRYPLHMVQGYAIDRSEAEEVAKLVASMGRRSLDRLVDLPARRLETLPYAGMLLYRILRKGRPRRLVFSSRGLREGWILDRLSEEERSRDPLLVAVRDWATSDGRFGDLGQEITAWAAPLFPEESEAQARLRLATSHLSDIGWRYHPDYRAEQTLLRILRAQEFCVEHDERAFIGLALYHRYGGEKSKRVLKGPQSLLGSARSKEAEILGRTLRIAYLLCGGAAEMLLRCRLERSAEHLILRVPEDAPVPPGATIEKRLSSLASSLKLSEARVVSDPVA</sequence>
<evidence type="ECO:0000313" key="3">
    <source>
        <dbReference type="EMBL" id="MDF2095838.1"/>
    </source>
</evidence>